<dbReference type="SUPFAM" id="SSF102405">
    <property type="entry name" value="MCP/YpsA-like"/>
    <property type="match status" value="1"/>
</dbReference>
<dbReference type="Gene3D" id="3.40.50.450">
    <property type="match status" value="1"/>
</dbReference>
<reference evidence="4 5" key="1">
    <citation type="submission" date="2020-02" db="EMBL/GenBank/DDBJ databases">
        <authorList>
            <person name="Zhang X.-Y."/>
        </authorList>
    </citation>
    <scope>NUCLEOTIDE SEQUENCE [LARGE SCALE GENOMIC DNA]</scope>
    <source>
        <strain evidence="4 5">C33</strain>
    </source>
</reference>
<evidence type="ECO:0000256" key="2">
    <source>
        <dbReference type="ARBA" id="ARBA00006763"/>
    </source>
</evidence>
<evidence type="ECO:0000313" key="5">
    <source>
        <dbReference type="Proteomes" id="UP000484885"/>
    </source>
</evidence>
<protein>
    <recommendedName>
        <fullName evidence="3">Cytokinin riboside 5'-monophosphate phosphoribohydrolase</fullName>
        <ecNumber evidence="3">3.2.2.n1</ecNumber>
    </recommendedName>
</protein>
<dbReference type="InterPro" id="IPR031100">
    <property type="entry name" value="LOG_fam"/>
</dbReference>
<dbReference type="Pfam" id="PF03641">
    <property type="entry name" value="Lysine_decarbox"/>
    <property type="match status" value="1"/>
</dbReference>
<dbReference type="EMBL" id="JAAGSC010000041">
    <property type="protein sequence ID" value="NDY95879.1"/>
    <property type="molecule type" value="Genomic_DNA"/>
</dbReference>
<dbReference type="GO" id="GO:0009691">
    <property type="term" value="P:cytokinin biosynthetic process"/>
    <property type="evidence" value="ECO:0007669"/>
    <property type="project" value="UniProtKB-UniRule"/>
</dbReference>
<dbReference type="NCBIfam" id="TIGR00730">
    <property type="entry name" value="Rossman fold protein, TIGR00730 family"/>
    <property type="match status" value="1"/>
</dbReference>
<dbReference type="PANTHER" id="PTHR31223:SF70">
    <property type="entry name" value="LOG FAMILY PROTEIN YJL055W"/>
    <property type="match status" value="1"/>
</dbReference>
<gene>
    <name evidence="4" type="ORF">G3I74_09075</name>
</gene>
<sequence>MSIQRVTVYAASSQALCADYINAASRLGRSLGNAGLTIIYGGGGHGLMGAMAEGALSVGAEVHGIIPEFLTRVEAGHQALTSLEIVDDMRTRKARMLERSDAVVALPGGCGTFEELFEAMTLKRLGQFLGPIVLVNTGGYYDRLLAFLQQSVDERFMNQAHLQMWQSVEEPEQVLDALGEAPAWSTNAISGAAVVRSAS</sequence>
<dbReference type="AlphaFoldDB" id="A0A845VF72"/>
<name>A0A845VF72_9GAMM</name>
<keyword evidence="5" id="KW-1185">Reference proteome</keyword>
<dbReference type="GO" id="GO:0008714">
    <property type="term" value="F:AMP nucleosidase activity"/>
    <property type="evidence" value="ECO:0007669"/>
    <property type="project" value="UniProtKB-EC"/>
</dbReference>
<dbReference type="PANTHER" id="PTHR31223">
    <property type="entry name" value="LOG FAMILY PROTEIN YJL055W"/>
    <property type="match status" value="1"/>
</dbReference>
<evidence type="ECO:0000313" key="4">
    <source>
        <dbReference type="EMBL" id="NDY95879.1"/>
    </source>
</evidence>
<comment type="caution">
    <text evidence="4">The sequence shown here is derived from an EMBL/GenBank/DDBJ whole genome shotgun (WGS) entry which is preliminary data.</text>
</comment>
<organism evidence="4 5">
    <name type="scientific">Wenzhouxiangella limi</name>
    <dbReference type="NCBI Taxonomy" id="2707351"/>
    <lineage>
        <taxon>Bacteria</taxon>
        <taxon>Pseudomonadati</taxon>
        <taxon>Pseudomonadota</taxon>
        <taxon>Gammaproteobacteria</taxon>
        <taxon>Chromatiales</taxon>
        <taxon>Wenzhouxiangellaceae</taxon>
        <taxon>Wenzhouxiangella</taxon>
    </lineage>
</organism>
<keyword evidence="3" id="KW-0378">Hydrolase</keyword>
<proteinExistence type="inferred from homology"/>
<dbReference type="EC" id="3.2.2.n1" evidence="3"/>
<accession>A0A845VF72</accession>
<dbReference type="GO" id="GO:0005829">
    <property type="term" value="C:cytosol"/>
    <property type="evidence" value="ECO:0007669"/>
    <property type="project" value="TreeGrafter"/>
</dbReference>
<dbReference type="Proteomes" id="UP000484885">
    <property type="component" value="Unassembled WGS sequence"/>
</dbReference>
<dbReference type="InterPro" id="IPR005269">
    <property type="entry name" value="LOG"/>
</dbReference>
<evidence type="ECO:0000256" key="3">
    <source>
        <dbReference type="RuleBase" id="RU363015"/>
    </source>
</evidence>
<keyword evidence="3" id="KW-0203">Cytokinin biosynthesis</keyword>
<evidence type="ECO:0000256" key="1">
    <source>
        <dbReference type="ARBA" id="ARBA00000274"/>
    </source>
</evidence>
<comment type="similarity">
    <text evidence="2 3">Belongs to the LOG family.</text>
</comment>
<comment type="catalytic activity">
    <reaction evidence="1">
        <text>AMP + H2O = D-ribose 5-phosphate + adenine</text>
        <dbReference type="Rhea" id="RHEA:20129"/>
        <dbReference type="ChEBI" id="CHEBI:15377"/>
        <dbReference type="ChEBI" id="CHEBI:16708"/>
        <dbReference type="ChEBI" id="CHEBI:78346"/>
        <dbReference type="ChEBI" id="CHEBI:456215"/>
        <dbReference type="EC" id="3.2.2.4"/>
    </reaction>
</comment>